<dbReference type="GO" id="GO:0046872">
    <property type="term" value="F:metal ion binding"/>
    <property type="evidence" value="ECO:0007669"/>
    <property type="project" value="InterPro"/>
</dbReference>
<accession>A0A9X2E503</accession>
<feature type="domain" description="Mycothiol-dependent maleylpyruvate isomerase metal-binding" evidence="1">
    <location>
        <begin position="13"/>
        <end position="137"/>
    </location>
</feature>
<dbReference type="PANTHER" id="PTHR40758">
    <property type="entry name" value="CONSERVED PROTEIN"/>
    <property type="match status" value="1"/>
</dbReference>
<dbReference type="GO" id="GO:0005886">
    <property type="term" value="C:plasma membrane"/>
    <property type="evidence" value="ECO:0007669"/>
    <property type="project" value="TreeGrafter"/>
</dbReference>
<comment type="caution">
    <text evidence="2">The sequence shown here is derived from an EMBL/GenBank/DDBJ whole genome shotgun (WGS) entry which is preliminary data.</text>
</comment>
<dbReference type="Pfam" id="PF11716">
    <property type="entry name" value="MDMPI_N"/>
    <property type="match status" value="1"/>
</dbReference>
<dbReference type="Proteomes" id="UP001139157">
    <property type="component" value="Unassembled WGS sequence"/>
</dbReference>
<evidence type="ECO:0000259" key="1">
    <source>
        <dbReference type="Pfam" id="PF11716"/>
    </source>
</evidence>
<dbReference type="GO" id="GO:0016853">
    <property type="term" value="F:isomerase activity"/>
    <property type="evidence" value="ECO:0007669"/>
    <property type="project" value="UniProtKB-KW"/>
</dbReference>
<dbReference type="AlphaFoldDB" id="A0A9X2E503"/>
<dbReference type="RefSeq" id="WP_251910993.1">
    <property type="nucleotide sequence ID" value="NZ_JAMRXG010000004.1"/>
</dbReference>
<protein>
    <submittedName>
        <fullName evidence="2">Maleylpyruvate isomerase family mycothiol-dependent enzyme</fullName>
    </submittedName>
</protein>
<organism evidence="2 3">
    <name type="scientific">Nocardia pulmonis</name>
    <dbReference type="NCBI Taxonomy" id="2951408"/>
    <lineage>
        <taxon>Bacteria</taxon>
        <taxon>Bacillati</taxon>
        <taxon>Actinomycetota</taxon>
        <taxon>Actinomycetes</taxon>
        <taxon>Mycobacteriales</taxon>
        <taxon>Nocardiaceae</taxon>
        <taxon>Nocardia</taxon>
    </lineage>
</organism>
<keyword evidence="2" id="KW-0413">Isomerase</keyword>
<reference evidence="2" key="1">
    <citation type="submission" date="2022-06" db="EMBL/GenBank/DDBJ databases">
        <title>Novel species in genus nocardia.</title>
        <authorList>
            <person name="Li F."/>
        </authorList>
    </citation>
    <scope>NUCLEOTIDE SEQUENCE</scope>
    <source>
        <strain evidence="2">CDC141</strain>
    </source>
</reference>
<dbReference type="NCBIfam" id="TIGR03083">
    <property type="entry name" value="maleylpyruvate isomerase family mycothiol-dependent enzyme"/>
    <property type="match status" value="1"/>
</dbReference>
<dbReference type="SUPFAM" id="SSF109854">
    <property type="entry name" value="DinB/YfiT-like putative metalloenzymes"/>
    <property type="match status" value="1"/>
</dbReference>
<sequence length="253" mass="27840">MAVLDFDRGRTEIGAQTELLAATVAEADLTAAVPSCPGWNLGQLLRHVGGVHRWVETVVAKRSSDPVDDDLVNDLSVYELDPTAAIAWVREGADRLLHALHDAGPGLRVWTPAGPGSTEFWVRHALHETALHRADAAETLHRPFELTADVAADCFEEWLDNARSPEAYLPDPPLLGPGRTLAFHVPDGHGWLVDLTGPEPTWRRGRATAAASVTGAITDLLLFVYNRPHRVEITGDERLVHLWRERTAFWLEG</sequence>
<dbReference type="InterPro" id="IPR034660">
    <property type="entry name" value="DinB/YfiT-like"/>
</dbReference>
<gene>
    <name evidence="2" type="ORF">NDR86_10570</name>
</gene>
<evidence type="ECO:0000313" key="2">
    <source>
        <dbReference type="EMBL" id="MCM6773914.1"/>
    </source>
</evidence>
<dbReference type="EMBL" id="JAMRXG010000004">
    <property type="protein sequence ID" value="MCM6773914.1"/>
    <property type="molecule type" value="Genomic_DNA"/>
</dbReference>
<name>A0A9X2E503_9NOCA</name>
<dbReference type="PANTHER" id="PTHR40758:SF1">
    <property type="entry name" value="CONSERVED PROTEIN"/>
    <property type="match status" value="1"/>
</dbReference>
<dbReference type="InterPro" id="IPR017517">
    <property type="entry name" value="Maleyloyr_isom"/>
</dbReference>
<proteinExistence type="predicted"/>
<evidence type="ECO:0000313" key="3">
    <source>
        <dbReference type="Proteomes" id="UP001139157"/>
    </source>
</evidence>
<dbReference type="InterPro" id="IPR024344">
    <property type="entry name" value="MDMPI_metal-binding"/>
</dbReference>
<keyword evidence="3" id="KW-1185">Reference proteome</keyword>